<dbReference type="SUPFAM" id="SSF100910">
    <property type="entry name" value="Chemosensory protein Csp2"/>
    <property type="match status" value="1"/>
</dbReference>
<proteinExistence type="predicted"/>
<feature type="non-terminal residue" evidence="1">
    <location>
        <position position="1"/>
    </location>
</feature>
<keyword evidence="2" id="KW-1185">Reference proteome</keyword>
<reference evidence="1 2" key="1">
    <citation type="submission" date="2015-07" db="EMBL/GenBank/DDBJ databases">
        <title>The genome of Melipona quadrifasciata.</title>
        <authorList>
            <person name="Pan H."/>
            <person name="Kapheim K."/>
        </authorList>
    </citation>
    <scope>NUCLEOTIDE SEQUENCE [LARGE SCALE GENOMIC DNA]</scope>
    <source>
        <strain evidence="1">0111107301</strain>
        <tissue evidence="1">Whole body</tissue>
    </source>
</reference>
<name>A0A0N0BCU3_9HYME</name>
<organism evidence="1 2">
    <name type="scientific">Melipona quadrifasciata</name>
    <dbReference type="NCBI Taxonomy" id="166423"/>
    <lineage>
        <taxon>Eukaryota</taxon>
        <taxon>Metazoa</taxon>
        <taxon>Ecdysozoa</taxon>
        <taxon>Arthropoda</taxon>
        <taxon>Hexapoda</taxon>
        <taxon>Insecta</taxon>
        <taxon>Pterygota</taxon>
        <taxon>Neoptera</taxon>
        <taxon>Endopterygota</taxon>
        <taxon>Hymenoptera</taxon>
        <taxon>Apocrita</taxon>
        <taxon>Aculeata</taxon>
        <taxon>Apoidea</taxon>
        <taxon>Anthophila</taxon>
        <taxon>Apidae</taxon>
        <taxon>Melipona</taxon>
    </lineage>
</organism>
<dbReference type="InterPro" id="IPR005055">
    <property type="entry name" value="A10/PebIII"/>
</dbReference>
<dbReference type="Pfam" id="PF03392">
    <property type="entry name" value="OS-D"/>
    <property type="match status" value="1"/>
</dbReference>
<dbReference type="Gene3D" id="1.10.2080.10">
    <property type="entry name" value="Insect odorant-binding protein A10/Ejaculatory bulb-specific protein 3"/>
    <property type="match status" value="1"/>
</dbReference>
<gene>
    <name evidence="1" type="ORF">WN51_06591</name>
</gene>
<evidence type="ECO:0008006" key="3">
    <source>
        <dbReference type="Google" id="ProtNLM"/>
    </source>
</evidence>
<dbReference type="OrthoDB" id="6355718at2759"/>
<dbReference type="AlphaFoldDB" id="A0A0N0BCU3"/>
<dbReference type="EMBL" id="KQ435888">
    <property type="protein sequence ID" value="KOX69504.1"/>
    <property type="molecule type" value="Genomic_DNA"/>
</dbReference>
<evidence type="ECO:0000313" key="2">
    <source>
        <dbReference type="Proteomes" id="UP000053105"/>
    </source>
</evidence>
<dbReference type="InterPro" id="IPR036682">
    <property type="entry name" value="OS_D_A10/PebIII_sf"/>
</dbReference>
<dbReference type="Proteomes" id="UP000053105">
    <property type="component" value="Unassembled WGS sequence"/>
</dbReference>
<sequence length="50" mass="5848">VAALLPEAVNNHCRQCTSRQAALANKLIIFMEQNYLNEWQLILQRYKTTK</sequence>
<protein>
    <recommendedName>
        <fullName evidence="3">Odorant-binding protein A10</fullName>
    </recommendedName>
</protein>
<accession>A0A0N0BCU3</accession>
<evidence type="ECO:0000313" key="1">
    <source>
        <dbReference type="EMBL" id="KOX69504.1"/>
    </source>
</evidence>